<evidence type="ECO:0000313" key="1">
    <source>
        <dbReference type="EMBL" id="CAG8452831.1"/>
    </source>
</evidence>
<protein>
    <submittedName>
        <fullName evidence="1">11232_t:CDS:1</fullName>
    </submittedName>
</protein>
<organism evidence="1 2">
    <name type="scientific">Cetraspora pellucida</name>
    <dbReference type="NCBI Taxonomy" id="1433469"/>
    <lineage>
        <taxon>Eukaryota</taxon>
        <taxon>Fungi</taxon>
        <taxon>Fungi incertae sedis</taxon>
        <taxon>Mucoromycota</taxon>
        <taxon>Glomeromycotina</taxon>
        <taxon>Glomeromycetes</taxon>
        <taxon>Diversisporales</taxon>
        <taxon>Gigasporaceae</taxon>
        <taxon>Cetraspora</taxon>
    </lineage>
</organism>
<evidence type="ECO:0000313" key="2">
    <source>
        <dbReference type="Proteomes" id="UP000789366"/>
    </source>
</evidence>
<comment type="caution">
    <text evidence="1">The sequence shown here is derived from an EMBL/GenBank/DDBJ whole genome shotgun (WGS) entry which is preliminary data.</text>
</comment>
<name>A0ACA9K4Y2_9GLOM</name>
<dbReference type="Proteomes" id="UP000789366">
    <property type="component" value="Unassembled WGS sequence"/>
</dbReference>
<sequence length="499" mass="56910">MGDPPKSDDIKKDWKKKYIERIQNPSCYKKTKPSLPNSSDPESWKKYRIDLSEYLEHSLNIINAYKKTVVESKNTPKNKLSRDIDTNPFSYYKNEALASLWDVEDNISTLIENLNLEYKLMTVDETLQQKLKNYGSSFGGTYVDIKEKKVIINTLNNSLADEIKASLEKENHKNMLEFMSFIPAPKKKSMVELSSSFQNITQLIYSQKPTDIQCYIDVKINNVVIRYENGITGRFWRFFSEVKKFEPELIIPNARHKYPGHKRANDLSLRGYITTQIWNGDGMSSQRMGTCSLGFWARAKGNVTLNYIVTAGHCFDEKYDRSKQKYYYSPWDSSEVKHYLGTMDLVRNKGTYDFGIINLQDRKIGATRIRNSDSFLYNPLFIVGSRVPTSYGVHVCKSGKTTHITCGYVKGLGAVTTNTFGVIRTDVILAGKDDYQTCITGDSGGSSFSYLQDLRNVVMVGITSSSFEDFNEYVPIDIILNKAELELMIEGDDETSTSS</sequence>
<dbReference type="EMBL" id="CAJVPW010000404">
    <property type="protein sequence ID" value="CAG8452831.1"/>
    <property type="molecule type" value="Genomic_DNA"/>
</dbReference>
<proteinExistence type="predicted"/>
<gene>
    <name evidence="1" type="ORF">SPELUC_LOCUS885</name>
</gene>
<reference evidence="1" key="1">
    <citation type="submission" date="2021-06" db="EMBL/GenBank/DDBJ databases">
        <authorList>
            <person name="Kallberg Y."/>
            <person name="Tangrot J."/>
            <person name="Rosling A."/>
        </authorList>
    </citation>
    <scope>NUCLEOTIDE SEQUENCE</scope>
    <source>
        <strain evidence="1">28 12/20/2015</strain>
    </source>
</reference>
<accession>A0ACA9K4Y2</accession>
<keyword evidence="2" id="KW-1185">Reference proteome</keyword>